<feature type="transmembrane region" description="Helical" evidence="2">
    <location>
        <begin position="39"/>
        <end position="57"/>
    </location>
</feature>
<dbReference type="CDD" id="cd06530">
    <property type="entry name" value="S26_SPase_I"/>
    <property type="match status" value="1"/>
</dbReference>
<evidence type="ECO:0000313" key="4">
    <source>
        <dbReference type="EMBL" id="SVD57891.1"/>
    </source>
</evidence>
<feature type="transmembrane region" description="Helical" evidence="2">
    <location>
        <begin position="63"/>
        <end position="83"/>
    </location>
</feature>
<organism evidence="4">
    <name type="scientific">marine metagenome</name>
    <dbReference type="NCBI Taxonomy" id="408172"/>
    <lineage>
        <taxon>unclassified sequences</taxon>
        <taxon>metagenomes</taxon>
        <taxon>ecological metagenomes</taxon>
    </lineage>
</organism>
<dbReference type="InterPro" id="IPR036286">
    <property type="entry name" value="LexA/Signal_pep-like_sf"/>
</dbReference>
<gene>
    <name evidence="4" type="ORF">METZ01_LOCUS410745</name>
</gene>
<dbReference type="PANTHER" id="PTHR43390:SF1">
    <property type="entry name" value="CHLOROPLAST PROCESSING PEPTIDASE"/>
    <property type="match status" value="1"/>
</dbReference>
<dbReference type="Gene3D" id="2.10.109.10">
    <property type="entry name" value="Umud Fragment, subunit A"/>
    <property type="match status" value="1"/>
</dbReference>
<name>A0A382WII3_9ZZZZ</name>
<evidence type="ECO:0000259" key="3">
    <source>
        <dbReference type="Pfam" id="PF10502"/>
    </source>
</evidence>
<dbReference type="EMBL" id="UINC01159667">
    <property type="protein sequence ID" value="SVD57891.1"/>
    <property type="molecule type" value="Genomic_DNA"/>
</dbReference>
<feature type="transmembrane region" description="Helical" evidence="2">
    <location>
        <begin position="6"/>
        <end position="27"/>
    </location>
</feature>
<sequence>MFLLITFSLCVSFVYLIVQPFVLSKFSKILKLENLKFKSVFRINLLLVAVQLLSLVLSSTLTFNFLIPIVISISALVIQIGIVKNGFNTGIPKSIALYVLTVIAIVVCIIIPTRLFVVTPYNIPSSSMEDTLLVGDRILVNKLAYAFQPPKKGDIITLVPPHERDKHYLQRIVA</sequence>
<dbReference type="NCBIfam" id="TIGR02227">
    <property type="entry name" value="sigpep_I_bact"/>
    <property type="match status" value="1"/>
</dbReference>
<accession>A0A382WII3</accession>
<dbReference type="GO" id="GO:0016020">
    <property type="term" value="C:membrane"/>
    <property type="evidence" value="ECO:0007669"/>
    <property type="project" value="InterPro"/>
</dbReference>
<comment type="similarity">
    <text evidence="1">Belongs to the peptidase S26 family.</text>
</comment>
<dbReference type="InterPro" id="IPR000223">
    <property type="entry name" value="Pept_S26A_signal_pept_1"/>
</dbReference>
<keyword evidence="2" id="KW-0812">Transmembrane</keyword>
<feature type="domain" description="Peptidase S26" evidence="3">
    <location>
        <begin position="100"/>
        <end position="174"/>
    </location>
</feature>
<reference evidence="4" key="1">
    <citation type="submission" date="2018-05" db="EMBL/GenBank/DDBJ databases">
        <authorList>
            <person name="Lanie J.A."/>
            <person name="Ng W.-L."/>
            <person name="Kazmierczak K.M."/>
            <person name="Andrzejewski T.M."/>
            <person name="Davidsen T.M."/>
            <person name="Wayne K.J."/>
            <person name="Tettelin H."/>
            <person name="Glass J.I."/>
            <person name="Rusch D."/>
            <person name="Podicherti R."/>
            <person name="Tsui H.-C.T."/>
            <person name="Winkler M.E."/>
        </authorList>
    </citation>
    <scope>NUCLEOTIDE SEQUENCE</scope>
</reference>
<dbReference type="Pfam" id="PF10502">
    <property type="entry name" value="Peptidase_S26"/>
    <property type="match status" value="1"/>
</dbReference>
<dbReference type="PRINTS" id="PR00727">
    <property type="entry name" value="LEADERPTASE"/>
</dbReference>
<proteinExistence type="inferred from homology"/>
<dbReference type="InterPro" id="IPR019533">
    <property type="entry name" value="Peptidase_S26"/>
</dbReference>
<keyword evidence="2" id="KW-1133">Transmembrane helix</keyword>
<dbReference type="GO" id="GO:0004252">
    <property type="term" value="F:serine-type endopeptidase activity"/>
    <property type="evidence" value="ECO:0007669"/>
    <property type="project" value="InterPro"/>
</dbReference>
<dbReference type="PANTHER" id="PTHR43390">
    <property type="entry name" value="SIGNAL PEPTIDASE I"/>
    <property type="match status" value="1"/>
</dbReference>
<keyword evidence="2" id="KW-0472">Membrane</keyword>
<dbReference type="SUPFAM" id="SSF51306">
    <property type="entry name" value="LexA/Signal peptidase"/>
    <property type="match status" value="1"/>
</dbReference>
<evidence type="ECO:0000256" key="1">
    <source>
        <dbReference type="ARBA" id="ARBA00009370"/>
    </source>
</evidence>
<evidence type="ECO:0000256" key="2">
    <source>
        <dbReference type="SAM" id="Phobius"/>
    </source>
</evidence>
<dbReference type="GO" id="GO:0006465">
    <property type="term" value="P:signal peptide processing"/>
    <property type="evidence" value="ECO:0007669"/>
    <property type="project" value="InterPro"/>
</dbReference>
<feature type="non-terminal residue" evidence="4">
    <location>
        <position position="174"/>
    </location>
</feature>
<feature type="transmembrane region" description="Helical" evidence="2">
    <location>
        <begin position="95"/>
        <end position="117"/>
    </location>
</feature>
<dbReference type="AlphaFoldDB" id="A0A382WII3"/>
<protein>
    <recommendedName>
        <fullName evidence="3">Peptidase S26 domain-containing protein</fullName>
    </recommendedName>
</protein>